<keyword evidence="3" id="KW-0238">DNA-binding</keyword>
<dbReference type="eggNOG" id="COG0583">
    <property type="taxonomic scope" value="Bacteria"/>
</dbReference>
<dbReference type="Gene3D" id="3.40.190.290">
    <property type="match status" value="1"/>
</dbReference>
<dbReference type="Proteomes" id="UP000028640">
    <property type="component" value="Unassembled WGS sequence"/>
</dbReference>
<dbReference type="SUPFAM" id="SSF46785">
    <property type="entry name" value="Winged helix' DNA-binding domain"/>
    <property type="match status" value="1"/>
</dbReference>
<evidence type="ECO:0000313" key="6">
    <source>
        <dbReference type="EMBL" id="KFC80350.1"/>
    </source>
</evidence>
<name>A0A085G9F5_EWIA3</name>
<keyword evidence="2" id="KW-0805">Transcription regulation</keyword>
<dbReference type="PANTHER" id="PTHR30126:SF94">
    <property type="entry name" value="LYSR FAMILY TRANSCRIPTIONAL REGULATOR"/>
    <property type="match status" value="1"/>
</dbReference>
<evidence type="ECO:0000259" key="5">
    <source>
        <dbReference type="PROSITE" id="PS50931"/>
    </source>
</evidence>
<dbReference type="NCBIfam" id="NF040889">
    <property type="entry name" value="trans_reg_YeiE"/>
    <property type="match status" value="1"/>
</dbReference>
<evidence type="ECO:0000256" key="2">
    <source>
        <dbReference type="ARBA" id="ARBA00023015"/>
    </source>
</evidence>
<evidence type="ECO:0000256" key="1">
    <source>
        <dbReference type="ARBA" id="ARBA00009437"/>
    </source>
</evidence>
<dbReference type="InterPro" id="IPR036388">
    <property type="entry name" value="WH-like_DNA-bd_sf"/>
</dbReference>
<proteinExistence type="inferred from homology"/>
<dbReference type="FunFam" id="1.10.10.10:FF:000145">
    <property type="entry name" value="LysR family transcriptional regulator"/>
    <property type="match status" value="1"/>
</dbReference>
<organism evidence="6 7">
    <name type="scientific">Ewingella americana (strain ATCC 33852 / DSM 4580 / CCUG 14506 / JCM 5911 / LMG 7869 / NCTC 12157 / CDC 1468-78)</name>
    <dbReference type="NCBI Taxonomy" id="910964"/>
    <lineage>
        <taxon>Bacteria</taxon>
        <taxon>Pseudomonadati</taxon>
        <taxon>Pseudomonadota</taxon>
        <taxon>Gammaproteobacteria</taxon>
        <taxon>Enterobacterales</taxon>
        <taxon>Yersiniaceae</taxon>
        <taxon>Ewingella</taxon>
    </lineage>
</organism>
<evidence type="ECO:0000313" key="7">
    <source>
        <dbReference type="Proteomes" id="UP000028640"/>
    </source>
</evidence>
<dbReference type="NCBIfam" id="NF008095">
    <property type="entry name" value="PRK10837.1"/>
    <property type="match status" value="1"/>
</dbReference>
<dbReference type="InterPro" id="IPR000847">
    <property type="entry name" value="LysR_HTH_N"/>
</dbReference>
<accession>A0A085G9F5</accession>
<dbReference type="SUPFAM" id="SSF53850">
    <property type="entry name" value="Periplasmic binding protein-like II"/>
    <property type="match status" value="1"/>
</dbReference>
<dbReference type="InterPro" id="IPR005119">
    <property type="entry name" value="LysR_subst-bd"/>
</dbReference>
<dbReference type="AlphaFoldDB" id="A0A085G9F5"/>
<feature type="domain" description="HTH lysR-type" evidence="5">
    <location>
        <begin position="3"/>
        <end position="60"/>
    </location>
</feature>
<dbReference type="PRINTS" id="PR00039">
    <property type="entry name" value="HTHLYSR"/>
</dbReference>
<reference evidence="6 7" key="1">
    <citation type="submission" date="2014-05" db="EMBL/GenBank/DDBJ databases">
        <title>ATOL: Assembling a taxonomically balanced genome-scale reconstruction of the evolutionary history of the Enterobacteriaceae.</title>
        <authorList>
            <person name="Plunkett G.III."/>
            <person name="Neeno-Eckwall E.C."/>
            <person name="Glasner J.D."/>
            <person name="Perna N.T."/>
        </authorList>
    </citation>
    <scope>NUCLEOTIDE SEQUENCE [LARGE SCALE GENOMIC DNA]</scope>
    <source>
        <strain evidence="6 7">ATCC 33852</strain>
    </source>
</reference>
<sequence>MHITLRQLEVFAEVLKSGSTTQASIVLSLSQSAVSAALADIEGQLGVQLFDRVGKRLVINEHGRLLYPKALALLEQAAEIERLFSKDNGSLRIGASSTIGNYMLPGMIANYRLDFPATPLELNVGNTNDVINAVAEFRVDLGLIEGPCTMPELLTQPWLDDQLVVFCAPANPLAGKNVTMEMLAQEPWILRERGSGTREVLDHLLLPQMPDFNLVMELGNSEAIKHAVRHGIGISCLSRRVVAEQLTSGTLVEIHLPIPPLVRKLYLIHHRQKHISNALSRFLDYCKDPL</sequence>
<gene>
    <name evidence="6" type="ORF">GEAM_2318</name>
</gene>
<dbReference type="PROSITE" id="PS50931">
    <property type="entry name" value="HTH_LYSR"/>
    <property type="match status" value="1"/>
</dbReference>
<keyword evidence="4" id="KW-0804">Transcription</keyword>
<dbReference type="RefSeq" id="WP_034791621.1">
    <property type="nucleotide sequence ID" value="NZ_JMPJ01000056.1"/>
</dbReference>
<comment type="caution">
    <text evidence="6">The sequence shown here is derived from an EMBL/GenBank/DDBJ whole genome shotgun (WGS) entry which is preliminary data.</text>
</comment>
<keyword evidence="7" id="KW-1185">Reference proteome</keyword>
<dbReference type="GO" id="GO:0003700">
    <property type="term" value="F:DNA-binding transcription factor activity"/>
    <property type="evidence" value="ECO:0007669"/>
    <property type="project" value="InterPro"/>
</dbReference>
<dbReference type="GeneID" id="78380656"/>
<dbReference type="CDD" id="cd08420">
    <property type="entry name" value="PBP2_CysL_like"/>
    <property type="match status" value="1"/>
</dbReference>
<dbReference type="InterPro" id="IPR049752">
    <property type="entry name" value="YeiE"/>
</dbReference>
<dbReference type="PANTHER" id="PTHR30126">
    <property type="entry name" value="HTH-TYPE TRANSCRIPTIONAL REGULATOR"/>
    <property type="match status" value="1"/>
</dbReference>
<dbReference type="Pfam" id="PF00126">
    <property type="entry name" value="HTH_1"/>
    <property type="match status" value="1"/>
</dbReference>
<dbReference type="STRING" id="910964.GEAM_2318"/>
<dbReference type="Pfam" id="PF03466">
    <property type="entry name" value="LysR_substrate"/>
    <property type="match status" value="1"/>
</dbReference>
<dbReference type="OrthoDB" id="9808620at2"/>
<comment type="similarity">
    <text evidence="1">Belongs to the LysR transcriptional regulatory family.</text>
</comment>
<evidence type="ECO:0000256" key="3">
    <source>
        <dbReference type="ARBA" id="ARBA00023125"/>
    </source>
</evidence>
<dbReference type="InterPro" id="IPR036390">
    <property type="entry name" value="WH_DNA-bd_sf"/>
</dbReference>
<evidence type="ECO:0000256" key="4">
    <source>
        <dbReference type="ARBA" id="ARBA00023163"/>
    </source>
</evidence>
<dbReference type="EMBL" id="JMPJ01000056">
    <property type="protein sequence ID" value="KFC80350.1"/>
    <property type="molecule type" value="Genomic_DNA"/>
</dbReference>
<protein>
    <submittedName>
        <fullName evidence="6">LysR family transcriptional regulator</fullName>
    </submittedName>
</protein>
<dbReference type="GO" id="GO:0000976">
    <property type="term" value="F:transcription cis-regulatory region binding"/>
    <property type="evidence" value="ECO:0007669"/>
    <property type="project" value="TreeGrafter"/>
</dbReference>
<dbReference type="Gene3D" id="1.10.10.10">
    <property type="entry name" value="Winged helix-like DNA-binding domain superfamily/Winged helix DNA-binding domain"/>
    <property type="match status" value="1"/>
</dbReference>